<dbReference type="AlphaFoldDB" id="A0A8H7S9W5"/>
<feature type="compositionally biased region" description="Basic and acidic residues" evidence="1">
    <location>
        <begin position="109"/>
        <end position="121"/>
    </location>
</feature>
<accession>A0A8H7S9W5</accession>
<proteinExistence type="predicted"/>
<dbReference type="OrthoDB" id="2271869at2759"/>
<feature type="region of interest" description="Disordered" evidence="1">
    <location>
        <begin position="1"/>
        <end position="23"/>
    </location>
</feature>
<comment type="caution">
    <text evidence="2">The sequence shown here is derived from an EMBL/GenBank/DDBJ whole genome shotgun (WGS) entry which is preliminary data.</text>
</comment>
<evidence type="ECO:0000313" key="2">
    <source>
        <dbReference type="EMBL" id="KAG2224382.1"/>
    </source>
</evidence>
<feature type="compositionally biased region" description="Polar residues" evidence="1">
    <location>
        <begin position="197"/>
        <end position="209"/>
    </location>
</feature>
<reference evidence="2 3" key="1">
    <citation type="submission" date="2020-12" db="EMBL/GenBank/DDBJ databases">
        <title>Metabolic potential, ecology and presence of endohyphal bacteria is reflected in genomic diversity of Mucoromycotina.</title>
        <authorList>
            <person name="Muszewska A."/>
            <person name="Okrasinska A."/>
            <person name="Steczkiewicz K."/>
            <person name="Drgas O."/>
            <person name="Orlowska M."/>
            <person name="Perlinska-Lenart U."/>
            <person name="Aleksandrzak-Piekarczyk T."/>
            <person name="Szatraj K."/>
            <person name="Zielenkiewicz U."/>
            <person name="Pilsyk S."/>
            <person name="Malc E."/>
            <person name="Mieczkowski P."/>
            <person name="Kruszewska J.S."/>
            <person name="Biernat P."/>
            <person name="Pawlowska J."/>
        </authorList>
    </citation>
    <scope>NUCLEOTIDE SEQUENCE [LARGE SCALE GENOMIC DNA]</scope>
    <source>
        <strain evidence="2 3">CBS 142.35</strain>
    </source>
</reference>
<dbReference type="InterPro" id="IPR003903">
    <property type="entry name" value="UIM_dom"/>
</dbReference>
<organism evidence="2 3">
    <name type="scientific">Circinella minor</name>
    <dbReference type="NCBI Taxonomy" id="1195481"/>
    <lineage>
        <taxon>Eukaryota</taxon>
        <taxon>Fungi</taxon>
        <taxon>Fungi incertae sedis</taxon>
        <taxon>Mucoromycota</taxon>
        <taxon>Mucoromycotina</taxon>
        <taxon>Mucoromycetes</taxon>
        <taxon>Mucorales</taxon>
        <taxon>Lichtheimiaceae</taxon>
        <taxon>Circinella</taxon>
    </lineage>
</organism>
<feature type="compositionally biased region" description="Basic and acidic residues" evidence="1">
    <location>
        <begin position="210"/>
        <end position="221"/>
    </location>
</feature>
<dbReference type="EMBL" id="JAEPRB010000044">
    <property type="protein sequence ID" value="KAG2224382.1"/>
    <property type="molecule type" value="Genomic_DNA"/>
</dbReference>
<feature type="compositionally biased region" description="Acidic residues" evidence="1">
    <location>
        <begin position="142"/>
        <end position="167"/>
    </location>
</feature>
<dbReference type="Proteomes" id="UP000646827">
    <property type="component" value="Unassembled WGS sequence"/>
</dbReference>
<feature type="region of interest" description="Disordered" evidence="1">
    <location>
        <begin position="64"/>
        <end position="224"/>
    </location>
</feature>
<gene>
    <name evidence="2" type="ORF">INT45_006782</name>
</gene>
<evidence type="ECO:0000256" key="1">
    <source>
        <dbReference type="SAM" id="MobiDB-lite"/>
    </source>
</evidence>
<protein>
    <submittedName>
        <fullName evidence="2">Uncharacterized protein</fullName>
    </submittedName>
</protein>
<evidence type="ECO:0000313" key="3">
    <source>
        <dbReference type="Proteomes" id="UP000646827"/>
    </source>
</evidence>
<dbReference type="PROSITE" id="PS50330">
    <property type="entry name" value="UIM"/>
    <property type="match status" value="1"/>
</dbReference>
<keyword evidence="3" id="KW-1185">Reference proteome</keyword>
<sequence length="374" mass="43696">MSSSKGLAAWLKPKTKQTLTIEEKEERDLQRAIELSQQTQREENEQRARFELLAARTLEMSKRPYHRHDKEMPFVNGEEDDRFETLTNRIVKKEKMESSSRSQRRQRQREKEEKEKEKEKEKEEEEGDLVNHLQQEDHQIKEEEEEIVFDVEEIDQWLAEEEDDYDNVDIYNSQTDPLASSPPSPYLHQFNNDHEQQLPSESPSQMTPQRDQEQGNEKIDNDDNQDEVALCPLCRRNVSRSLLYQHTLGCSGDFSSDNTPIDDNIGNYENEIDQHEGQYTTTSMSSPSIRPLDSIPRRSSVIQESIKRKSSKSMAAGVIREQKRQKSLNISSARRPYNHYSLHDTELEEHFDTAGFGGNVSGLSWETRGQSRYR</sequence>
<name>A0A8H7S9W5_9FUNG</name>